<dbReference type="PANTHER" id="PTHR42855:SF1">
    <property type="entry name" value="ABC TRANSPORTER DOMAIN-CONTAINING PROTEIN"/>
    <property type="match status" value="1"/>
</dbReference>
<dbReference type="CDD" id="cd03221">
    <property type="entry name" value="ABCF_EF-3"/>
    <property type="match status" value="2"/>
</dbReference>
<dbReference type="InterPro" id="IPR017871">
    <property type="entry name" value="ABC_transporter-like_CS"/>
</dbReference>
<gene>
    <name evidence="5" type="ORF">METZ01_LOCUS119860</name>
</gene>
<name>A0A381XQD5_9ZZZZ</name>
<feature type="coiled-coil region" evidence="3">
    <location>
        <begin position="536"/>
        <end position="590"/>
    </location>
</feature>
<dbReference type="SUPFAM" id="SSF52540">
    <property type="entry name" value="P-loop containing nucleoside triphosphate hydrolases"/>
    <property type="match status" value="2"/>
</dbReference>
<organism evidence="5">
    <name type="scientific">marine metagenome</name>
    <dbReference type="NCBI Taxonomy" id="408172"/>
    <lineage>
        <taxon>unclassified sequences</taxon>
        <taxon>metagenomes</taxon>
        <taxon>ecological metagenomes</taxon>
    </lineage>
</organism>
<feature type="domain" description="ABC transporter" evidence="4">
    <location>
        <begin position="7"/>
        <end position="217"/>
    </location>
</feature>
<evidence type="ECO:0000256" key="2">
    <source>
        <dbReference type="ARBA" id="ARBA00022840"/>
    </source>
</evidence>
<dbReference type="InterPro" id="IPR027417">
    <property type="entry name" value="P-loop_NTPase"/>
</dbReference>
<proteinExistence type="predicted"/>
<dbReference type="PROSITE" id="PS50893">
    <property type="entry name" value="ABC_TRANSPORTER_2"/>
    <property type="match status" value="2"/>
</dbReference>
<reference evidence="5" key="1">
    <citation type="submission" date="2018-05" db="EMBL/GenBank/DDBJ databases">
        <authorList>
            <person name="Lanie J.A."/>
            <person name="Ng W.-L."/>
            <person name="Kazmierczak K.M."/>
            <person name="Andrzejewski T.M."/>
            <person name="Davidsen T.M."/>
            <person name="Wayne K.J."/>
            <person name="Tettelin H."/>
            <person name="Glass J.I."/>
            <person name="Rusch D."/>
            <person name="Podicherti R."/>
            <person name="Tsui H.-C.T."/>
            <person name="Winkler M.E."/>
        </authorList>
    </citation>
    <scope>NUCLEOTIDE SEQUENCE</scope>
</reference>
<keyword evidence="3" id="KW-0175">Coiled coil</keyword>
<dbReference type="Pfam" id="PF16326">
    <property type="entry name" value="ABC_tran_CTD"/>
    <property type="match status" value="1"/>
</dbReference>
<dbReference type="GO" id="GO:0016887">
    <property type="term" value="F:ATP hydrolysis activity"/>
    <property type="evidence" value="ECO:0007669"/>
    <property type="project" value="InterPro"/>
</dbReference>
<dbReference type="GO" id="GO:0003677">
    <property type="term" value="F:DNA binding"/>
    <property type="evidence" value="ECO:0007669"/>
    <property type="project" value="InterPro"/>
</dbReference>
<dbReference type="PANTHER" id="PTHR42855">
    <property type="entry name" value="ABC TRANSPORTER ATP-BINDING SUBUNIT"/>
    <property type="match status" value="1"/>
</dbReference>
<dbReference type="SMART" id="SM00382">
    <property type="entry name" value="AAA"/>
    <property type="match status" value="2"/>
</dbReference>
<dbReference type="Gene3D" id="1.10.287.380">
    <property type="entry name" value="Valyl-tRNA synthetase, C-terminal domain"/>
    <property type="match status" value="1"/>
</dbReference>
<dbReference type="AlphaFoldDB" id="A0A381XQD5"/>
<evidence type="ECO:0000256" key="1">
    <source>
        <dbReference type="ARBA" id="ARBA00022741"/>
    </source>
</evidence>
<feature type="domain" description="ABC transporter" evidence="4">
    <location>
        <begin position="289"/>
        <end position="518"/>
    </location>
</feature>
<dbReference type="InterPro" id="IPR003593">
    <property type="entry name" value="AAA+_ATPase"/>
</dbReference>
<accession>A0A381XQD5</accession>
<protein>
    <recommendedName>
        <fullName evidence="4">ABC transporter domain-containing protein</fullName>
    </recommendedName>
</protein>
<evidence type="ECO:0000313" key="5">
    <source>
        <dbReference type="EMBL" id="SVA67006.1"/>
    </source>
</evidence>
<dbReference type="Pfam" id="PF00005">
    <property type="entry name" value="ABC_tran"/>
    <property type="match status" value="2"/>
</dbReference>
<dbReference type="InterPro" id="IPR051309">
    <property type="entry name" value="ABCF_ATPase"/>
</dbReference>
<evidence type="ECO:0000256" key="3">
    <source>
        <dbReference type="SAM" id="Coils"/>
    </source>
</evidence>
<dbReference type="InterPro" id="IPR003439">
    <property type="entry name" value="ABC_transporter-like_ATP-bd"/>
</dbReference>
<sequence>MASDLILSLREVDVRFGKKQIFHNLDLNIHRGDLIALVGKNGIGKTTLMKIIEGSQDLDNGEVWQYPGLSVSYFSQQLEVQDNNTIEKELDSIIQSEKEKYKIDIYCDNLNLTKSSSIKNLSGGQKRRVALIKSLIPESDILLLDEPTNHFDLECIMWLENHLKSLNRVIICVSHDRTFLGNFTNKVFWLDRGHLRVSPKGFRNFDQWTDELLDQEARELRNRKQFVNLEVEWANRGVKARVKRNIKRLQRAKQLKEQLEKDEASYRSALKSMKFHSLKESSDNSKFIAEFYKVSVSYDTKSKKVLENVSLKISKNDRIGLLGKNGTGKSTFLRTLLGEVKCLHGKIKIKKNMEFSYFDQLRNDLNGIKSLKKILVPSGGDYLKVQGKERHVCSYLKDFQFDPKRANDTIHSLSGGQRNRLLLAKVLANPKTGLILDEPTNDLDLDTMDLLTKMLSNYKGTLLIVSHDRDFLDQTVNKIFHFEGNGKISLFLGGYSDFIKHQEGLHEKKLSKKRKTNSKHISHLPNKMSYKFKFELEKLPTEIKEIQQRIEEIKNELKDTNLYLNNFEELTNITKEMSNLENQQLQKENRWLELTEMEETANNANE</sequence>
<keyword evidence="2" id="KW-0067">ATP-binding</keyword>
<dbReference type="EMBL" id="UINC01016013">
    <property type="protein sequence ID" value="SVA67006.1"/>
    <property type="molecule type" value="Genomic_DNA"/>
</dbReference>
<evidence type="ECO:0000259" key="4">
    <source>
        <dbReference type="PROSITE" id="PS50893"/>
    </source>
</evidence>
<keyword evidence="1" id="KW-0547">Nucleotide-binding</keyword>
<dbReference type="PROSITE" id="PS00211">
    <property type="entry name" value="ABC_TRANSPORTER_1"/>
    <property type="match status" value="2"/>
</dbReference>
<dbReference type="GO" id="GO:0005524">
    <property type="term" value="F:ATP binding"/>
    <property type="evidence" value="ECO:0007669"/>
    <property type="project" value="UniProtKB-KW"/>
</dbReference>
<dbReference type="InterPro" id="IPR037118">
    <property type="entry name" value="Val-tRNA_synth_C_sf"/>
</dbReference>
<dbReference type="InterPro" id="IPR032524">
    <property type="entry name" value="ABC_tran_C"/>
</dbReference>
<dbReference type="Gene3D" id="3.40.50.300">
    <property type="entry name" value="P-loop containing nucleotide triphosphate hydrolases"/>
    <property type="match status" value="2"/>
</dbReference>
<feature type="coiled-coil region" evidence="3">
    <location>
        <begin position="239"/>
        <end position="272"/>
    </location>
</feature>